<feature type="compositionally biased region" description="Polar residues" evidence="1">
    <location>
        <begin position="114"/>
        <end position="123"/>
    </location>
</feature>
<sequence>MSPRKKSKPNPKAEANTETKVQSVAVPQAQELEPELRETTYSSLPQGAERGESEAPGSGKPGNDGASTPLSSKSWLGGTWPRVNKANPVTKVARESISAAGGAASEAVASARARTSQLPTTPLRNPAVYLSHGMGSSSRSVPLAATTTKLNIISNDKSPANGAAKEGQALGNNGQPQPEPKSRSERKPDSGGERLDDAPLQKEPSVKDSANSDSQIQPAVAIKSTNEPASWLNWFSRAEIAQSDRNAGLQAGSSDETVSAKAKSHPQSTIVEAPQETPSSPIQRRNSEPNPVSPKAHEEPPTRSWLSLWGNATTQTMTTSSARATGVATQTSDELAKPQVESQNVDGLKPGPVSTPRPLINPADDVKSYGWAFWSRDQARGDKAKKPFESNVGELAQVGAPSQSKPENAVVDEARGVPDKVGKRQRPQSLDAPENPKKTRGARDDIKKATASDGAAVAVNAKPTFDADLKAKRMPENLLLPAFKRTYQIAGRPGFIQQLSRMLQLASQSDPKHVDLVRNPPQIKRALAIGVHGYFPAPLIRSVLGQPTGTSIRFANSAASAIQKWTQSQGYSCEVEKVALEGEGRISERIDLLWKLILNWINKIQKADFVMIACHSQGVPVAMMLVAKLIALGCLHSTKIGVCAMAGVNLGPFADYKSRWISGSAGELFDFARPDSQVSKDYEAALDVALRFGVKVVYVGSIDDQLVSLESSTFGTVSHPHIYRAVFVDGRVHAPDFLTHLVGFALKLRNLGVSDHGLIRELSTPLAGSLYSGEGHSRIYDDETVYYLAVEHALETTSIGNMNAHFQRDSLITAQNPYILPFAMRGLLEEDFVRTELYGEITGLIKQFDDWKPSSKVLKDVKFRLEGVRSKL</sequence>
<reference evidence="3 4" key="1">
    <citation type="submission" date="2024-09" db="EMBL/GenBank/DDBJ databases">
        <title>Rethinking Asexuality: The Enigmatic Case of Functional Sexual Genes in Lepraria (Stereocaulaceae).</title>
        <authorList>
            <person name="Doellman M."/>
            <person name="Sun Y."/>
            <person name="Barcenas-Pena A."/>
            <person name="Lumbsch H.T."/>
            <person name="Grewe F."/>
        </authorList>
    </citation>
    <scope>NUCLEOTIDE SEQUENCE [LARGE SCALE GENOMIC DNA]</scope>
    <source>
        <strain evidence="3 4">Mercado 3170</strain>
    </source>
</reference>
<keyword evidence="4" id="KW-1185">Reference proteome</keyword>
<evidence type="ECO:0000256" key="1">
    <source>
        <dbReference type="SAM" id="MobiDB-lite"/>
    </source>
</evidence>
<feature type="region of interest" description="Disordered" evidence="1">
    <location>
        <begin position="245"/>
        <end position="363"/>
    </location>
</feature>
<proteinExistence type="predicted"/>
<feature type="compositionally biased region" description="Polar residues" evidence="1">
    <location>
        <begin position="65"/>
        <end position="74"/>
    </location>
</feature>
<gene>
    <name evidence="3" type="ORF">N7G274_000007</name>
</gene>
<feature type="compositionally biased region" description="Polar residues" evidence="1">
    <location>
        <begin position="134"/>
        <end position="158"/>
    </location>
</feature>
<name>A0ABR4ATD4_9LECA</name>
<feature type="region of interest" description="Disordered" evidence="1">
    <location>
        <begin position="1"/>
        <end position="228"/>
    </location>
</feature>
<comment type="caution">
    <text evidence="3">The sequence shown here is derived from an EMBL/GenBank/DDBJ whole genome shotgun (WGS) entry which is preliminary data.</text>
</comment>
<evidence type="ECO:0000313" key="3">
    <source>
        <dbReference type="EMBL" id="KAL2048096.1"/>
    </source>
</evidence>
<feature type="compositionally biased region" description="Polar residues" evidence="1">
    <location>
        <begin position="208"/>
        <end position="228"/>
    </location>
</feature>
<feature type="domain" description="YMC020W-like alpha/beta hydrolase" evidence="2">
    <location>
        <begin position="480"/>
        <end position="831"/>
    </location>
</feature>
<dbReference type="Proteomes" id="UP001590950">
    <property type="component" value="Unassembled WGS sequence"/>
</dbReference>
<accession>A0ABR4ATD4</accession>
<feature type="compositionally biased region" description="Low complexity" evidence="1">
    <location>
        <begin position="95"/>
        <end position="113"/>
    </location>
</feature>
<dbReference type="InterPro" id="IPR058933">
    <property type="entry name" value="YMC020W-like_ab_hydrolase"/>
</dbReference>
<feature type="compositionally biased region" description="Basic and acidic residues" evidence="1">
    <location>
        <begin position="434"/>
        <end position="450"/>
    </location>
</feature>
<dbReference type="InterPro" id="IPR058934">
    <property type="entry name" value="YMC020W-like"/>
</dbReference>
<dbReference type="PANTHER" id="PTHR47349">
    <property type="entry name" value="CHROMOSOME 8, WHOLE GENOME SHOTGUN SEQUENCE"/>
    <property type="match status" value="1"/>
</dbReference>
<feature type="compositionally biased region" description="Basic and acidic residues" evidence="1">
    <location>
        <begin position="180"/>
        <end position="206"/>
    </location>
</feature>
<protein>
    <recommendedName>
        <fullName evidence="2">YMC020W-like alpha/beta hydrolase domain-containing protein</fullName>
    </recommendedName>
</protein>
<evidence type="ECO:0000259" key="2">
    <source>
        <dbReference type="Pfam" id="PF26147"/>
    </source>
</evidence>
<evidence type="ECO:0000313" key="4">
    <source>
        <dbReference type="Proteomes" id="UP001590950"/>
    </source>
</evidence>
<dbReference type="EMBL" id="JBEFKJ010000001">
    <property type="protein sequence ID" value="KAL2048096.1"/>
    <property type="molecule type" value="Genomic_DNA"/>
</dbReference>
<feature type="compositionally biased region" description="Polar residues" evidence="1">
    <location>
        <begin position="310"/>
        <end position="333"/>
    </location>
</feature>
<organism evidence="3 4">
    <name type="scientific">Stereocaulon virgatum</name>
    <dbReference type="NCBI Taxonomy" id="373712"/>
    <lineage>
        <taxon>Eukaryota</taxon>
        <taxon>Fungi</taxon>
        <taxon>Dikarya</taxon>
        <taxon>Ascomycota</taxon>
        <taxon>Pezizomycotina</taxon>
        <taxon>Lecanoromycetes</taxon>
        <taxon>OSLEUM clade</taxon>
        <taxon>Lecanoromycetidae</taxon>
        <taxon>Lecanorales</taxon>
        <taxon>Lecanorineae</taxon>
        <taxon>Stereocaulaceae</taxon>
        <taxon>Stereocaulon</taxon>
    </lineage>
</organism>
<feature type="compositionally biased region" description="Polar residues" evidence="1">
    <location>
        <begin position="265"/>
        <end position="290"/>
    </location>
</feature>
<feature type="region of interest" description="Disordered" evidence="1">
    <location>
        <begin position="416"/>
        <end position="454"/>
    </location>
</feature>
<dbReference type="PANTHER" id="PTHR47349:SF1">
    <property type="entry name" value="AER328WP"/>
    <property type="match status" value="1"/>
</dbReference>
<dbReference type="Pfam" id="PF26147">
    <property type="entry name" value="AB_HYDROLASE_YMC0-YMC35"/>
    <property type="match status" value="1"/>
</dbReference>